<proteinExistence type="predicted"/>
<dbReference type="SUPFAM" id="SSF69304">
    <property type="entry name" value="Tricorn protease N-terminal domain"/>
    <property type="match status" value="1"/>
</dbReference>
<evidence type="ECO:0000313" key="4">
    <source>
        <dbReference type="Proteomes" id="UP000307841"/>
    </source>
</evidence>
<comment type="caution">
    <text evidence="3">The sequence shown here is derived from an EMBL/GenBank/DDBJ whole genome shotgun (WGS) entry which is preliminary data.</text>
</comment>
<evidence type="ECO:0000256" key="1">
    <source>
        <dbReference type="SAM" id="MobiDB-lite"/>
    </source>
</evidence>
<sequence length="636" mass="72202">MKRKPMQGMLAAALLVTSLWSGTPALAYSIGDEEKIEAGKPEISGAGYDISKKYAVWMVEGEETVTLYNLDKGTQKQIGDKESEKTNPKVDGEYVVWIDSRDGGSDVYLYDIAKEEETRLSDGSASVNGVEIGDKNVVWTENGDVYLYKISTGDTEVVSASGKASNPVVSDAYVAWEDERDGNSDIYYYDIKKREEKAAVVQKGEQGRPTLSTNKILYENRSYNQINVHTISNGRNKELTNGSADKEFVHVYKDDYVYAEGKDLIYRTVDKSSKKKLDSNLSGKVGPRIYGDYVLYAKQDRNKGLQLHLYDLDDKKQVPLGSVGGDPVDPVGHDRYVAYVSKSKNHNSIVLYDMEKGTSKSISDPDHDAARPVVSSRFVVWYDQREDALFSYDIRKGVQTQITNEDDDQKPSEKFYEIDGERLLWVNVDRRAEVIITNLSTGQHTQASRLKSEPSSVDIYENYAAWVVQDGKKNATIFLYDIEDDKAKEIRKNVKVEKAELGDDFVVWSEDTGNSKTGWDLYYYNIDRQKVDPLLRYTDGDQKNPQASRNMILFEDNRLSGKGKQFNFELYDFKERSFSDIKWDDDAEMKAPRMGGNRLVWVDDRDKDPYVYTLAFAPGDDDEDDDDDDDDETDED</sequence>
<dbReference type="RefSeq" id="WP_137028066.1">
    <property type="nucleotide sequence ID" value="NZ_SZNK01000001.1"/>
</dbReference>
<feature type="compositionally biased region" description="Acidic residues" evidence="1">
    <location>
        <begin position="619"/>
        <end position="636"/>
    </location>
</feature>
<evidence type="ECO:0000256" key="2">
    <source>
        <dbReference type="SAM" id="SignalP"/>
    </source>
</evidence>
<dbReference type="Proteomes" id="UP000307841">
    <property type="component" value="Unassembled WGS sequence"/>
</dbReference>
<evidence type="ECO:0000313" key="3">
    <source>
        <dbReference type="EMBL" id="TKI54633.1"/>
    </source>
</evidence>
<dbReference type="PANTHER" id="PTHR36842">
    <property type="entry name" value="PROTEIN TOLB HOMOLOG"/>
    <property type="match status" value="1"/>
</dbReference>
<organism evidence="3 4">
    <name type="scientific">Brevibacillus antibioticus</name>
    <dbReference type="NCBI Taxonomy" id="2570228"/>
    <lineage>
        <taxon>Bacteria</taxon>
        <taxon>Bacillati</taxon>
        <taxon>Bacillota</taxon>
        <taxon>Bacilli</taxon>
        <taxon>Bacillales</taxon>
        <taxon>Paenibacillaceae</taxon>
        <taxon>Brevibacillus</taxon>
    </lineage>
</organism>
<feature type="signal peptide" evidence="2">
    <location>
        <begin position="1"/>
        <end position="27"/>
    </location>
</feature>
<dbReference type="InterPro" id="IPR011042">
    <property type="entry name" value="6-blade_b-propeller_TolB-like"/>
</dbReference>
<feature type="region of interest" description="Disordered" evidence="1">
    <location>
        <begin position="614"/>
        <end position="636"/>
    </location>
</feature>
<gene>
    <name evidence="3" type="ORF">E8L90_03830</name>
</gene>
<dbReference type="NCBIfam" id="TIGR04275">
    <property type="entry name" value="beta_prop_Msarc"/>
    <property type="match status" value="2"/>
</dbReference>
<reference evidence="3 4" key="1">
    <citation type="submission" date="2019-04" db="EMBL/GenBank/DDBJ databases">
        <title>Whole genome sequencing of Brevibacillus sp. TGS2-1.</title>
        <authorList>
            <person name="Choi A."/>
        </authorList>
    </citation>
    <scope>NUCLEOTIDE SEQUENCE [LARGE SCALE GENOMIC DNA]</scope>
    <source>
        <strain evidence="3 4">TGS2-1</strain>
    </source>
</reference>
<dbReference type="EMBL" id="SZNK01000001">
    <property type="protein sequence ID" value="TKI54633.1"/>
    <property type="molecule type" value="Genomic_DNA"/>
</dbReference>
<protein>
    <recommendedName>
        <fullName evidence="5">DUF5050 domain-containing protein</fullName>
    </recommendedName>
</protein>
<feature type="chain" id="PRO_5020642793" description="DUF5050 domain-containing protein" evidence="2">
    <location>
        <begin position="28"/>
        <end position="636"/>
    </location>
</feature>
<name>A0A4V6X5U2_9BACL</name>
<dbReference type="SUPFAM" id="SSF82171">
    <property type="entry name" value="DPP6 N-terminal domain-like"/>
    <property type="match status" value="1"/>
</dbReference>
<keyword evidence="4" id="KW-1185">Reference proteome</keyword>
<accession>A0A4V6X5U2</accession>
<dbReference type="InterPro" id="IPR027618">
    <property type="entry name" value="Beta_prop_Msarc"/>
</dbReference>
<keyword evidence="2" id="KW-0732">Signal</keyword>
<dbReference type="Gene3D" id="2.120.10.30">
    <property type="entry name" value="TolB, C-terminal domain"/>
    <property type="match status" value="2"/>
</dbReference>
<evidence type="ECO:0008006" key="5">
    <source>
        <dbReference type="Google" id="ProtNLM"/>
    </source>
</evidence>
<dbReference type="PANTHER" id="PTHR36842:SF1">
    <property type="entry name" value="PROTEIN TOLB"/>
    <property type="match status" value="1"/>
</dbReference>
<dbReference type="AlphaFoldDB" id="A0A4V6X5U2"/>
<dbReference type="OrthoDB" id="9815657at2"/>